<evidence type="ECO:0008006" key="3">
    <source>
        <dbReference type="Google" id="ProtNLM"/>
    </source>
</evidence>
<evidence type="ECO:0000313" key="1">
    <source>
        <dbReference type="EMBL" id="MBS7232424.1"/>
    </source>
</evidence>
<sequence>MKNLIYRVNKIAQIVCVSLLTIVMSCGVEEASIEKDSSQYSSNNNMANQVEFGKILAIAVEDVNVRNFIKEEASVQFDNDYDILVALVKNKQVYNGKTFLEILSKYDPENKLDKILEESPLLTIFVPDLQKFSIINWDINKDAIPLVAIRNVNDKKSTIAFYDSKGNKNNVRFDKEPDFPVLVIKENERVVNKDNATAKNAISNVGGKIKSGKVNFEFISESFNPSIENEVKPKGMNARTTIKGEGVDAKVWDAYKFSTLNSNCPTCYHRDYIYYDINQYLGKLEGPLNSTYEEAITAIKFNTVQGIQAATDDWMEGNLELYIYIFFSGSSSSGELDKLLKVVNIPRSSLSTNNVTQEYKFNPPINIVTWNMQKYGDRWKFWVYENDPSGTVSQTISHSTTRGVNYKASASGDLFGLIKLGGEFGGSTTTTNSSSTTVTYTTGSDNLGEAILEWTDPIVTGFKFIPFNGGGGERPVPSTTYEENTGSVLLSIETVKK</sequence>
<dbReference type="EMBL" id="JAGYVZ010000014">
    <property type="protein sequence ID" value="MBS7232424.1"/>
    <property type="molecule type" value="Genomic_DNA"/>
</dbReference>
<name>A0ABS5PDP9_9FLAO</name>
<organism evidence="1 2">
    <name type="scientific">Flavobacterium psychroterrae</name>
    <dbReference type="NCBI Taxonomy" id="2133767"/>
    <lineage>
        <taxon>Bacteria</taxon>
        <taxon>Pseudomonadati</taxon>
        <taxon>Bacteroidota</taxon>
        <taxon>Flavobacteriia</taxon>
        <taxon>Flavobacteriales</taxon>
        <taxon>Flavobacteriaceae</taxon>
        <taxon>Flavobacterium</taxon>
    </lineage>
</organism>
<accession>A0ABS5PDP9</accession>
<keyword evidence="2" id="KW-1185">Reference proteome</keyword>
<dbReference type="Proteomes" id="UP000722625">
    <property type="component" value="Unassembled WGS sequence"/>
</dbReference>
<proteinExistence type="predicted"/>
<dbReference type="PROSITE" id="PS51257">
    <property type="entry name" value="PROKAR_LIPOPROTEIN"/>
    <property type="match status" value="1"/>
</dbReference>
<evidence type="ECO:0000313" key="2">
    <source>
        <dbReference type="Proteomes" id="UP000722625"/>
    </source>
</evidence>
<comment type="caution">
    <text evidence="1">The sequence shown here is derived from an EMBL/GenBank/DDBJ whole genome shotgun (WGS) entry which is preliminary data.</text>
</comment>
<protein>
    <recommendedName>
        <fullName evidence="3">Lipoprotein</fullName>
    </recommendedName>
</protein>
<gene>
    <name evidence="1" type="ORF">KHA90_15500</name>
</gene>
<reference evidence="1 2" key="1">
    <citation type="journal article" date="2018" name="Int. J. Syst. Evol. Microbiol.">
        <title>Flavobacterium chryseum sp. nov. and Flavobacterium psychroterrae sp. nov., novel environmental bacteria isolated from Antarctica.</title>
        <authorList>
            <person name="Kralova S."/>
            <person name="Svec P."/>
            <person name="Busse H.J."/>
            <person name="Stankova E."/>
            <person name="Vaczi P."/>
            <person name="Sedlacek I."/>
        </authorList>
    </citation>
    <scope>NUCLEOTIDE SEQUENCE [LARGE SCALE GENOMIC DNA]</scope>
    <source>
        <strain evidence="1 2">CCM 8827</strain>
    </source>
</reference>
<dbReference type="RefSeq" id="WP_213302269.1">
    <property type="nucleotide sequence ID" value="NZ_JAGYVZ010000014.1"/>
</dbReference>